<keyword evidence="1" id="KW-0472">Membrane</keyword>
<reference evidence="3" key="1">
    <citation type="submission" date="2016-10" db="EMBL/GenBank/DDBJ databases">
        <authorList>
            <person name="Varghese N."/>
            <person name="Submissions S."/>
        </authorList>
    </citation>
    <scope>NUCLEOTIDE SEQUENCE [LARGE SCALE GENOMIC DNA]</scope>
    <source>
        <strain evidence="3">DSM 17072</strain>
    </source>
</reference>
<evidence type="ECO:0008006" key="4">
    <source>
        <dbReference type="Google" id="ProtNLM"/>
    </source>
</evidence>
<evidence type="ECO:0000313" key="2">
    <source>
        <dbReference type="EMBL" id="SDQ86715.1"/>
    </source>
</evidence>
<keyword evidence="1" id="KW-0812">Transmembrane</keyword>
<proteinExistence type="predicted"/>
<dbReference type="STRING" id="311333.SAMN05421664_2900"/>
<dbReference type="EMBL" id="FNKL01000003">
    <property type="protein sequence ID" value="SDQ86715.1"/>
    <property type="molecule type" value="Genomic_DNA"/>
</dbReference>
<sequence>MPTYLPEPILLLSLLTQSLNKIKGMKSKNYFLTKEFLIKSIFFVILMIFNTILQAQRTLTVSGTNWTVPIPAITEAGSNYAGTYESATNQILLAAGVPLLLGSGKISVHYEANPTWHSSLILQARRTGNGTTTCGTCSITGGTTYITVPQTDVELFRIQAIVALATYTNIPIQIELTGVSVTIPAATYNSRIVFTISAL</sequence>
<keyword evidence="3" id="KW-1185">Reference proteome</keyword>
<organism evidence="2 3">
    <name type="scientific">Chryseobacterium soldanellicola</name>
    <dbReference type="NCBI Taxonomy" id="311333"/>
    <lineage>
        <taxon>Bacteria</taxon>
        <taxon>Pseudomonadati</taxon>
        <taxon>Bacteroidota</taxon>
        <taxon>Flavobacteriia</taxon>
        <taxon>Flavobacteriales</taxon>
        <taxon>Weeksellaceae</taxon>
        <taxon>Chryseobacterium group</taxon>
        <taxon>Chryseobacterium</taxon>
    </lineage>
</organism>
<dbReference type="AlphaFoldDB" id="A0A1H1ED87"/>
<feature type="transmembrane region" description="Helical" evidence="1">
    <location>
        <begin position="36"/>
        <end position="53"/>
    </location>
</feature>
<evidence type="ECO:0000313" key="3">
    <source>
        <dbReference type="Proteomes" id="UP000199627"/>
    </source>
</evidence>
<protein>
    <recommendedName>
        <fullName evidence="4">DUF4402 domain-containing protein</fullName>
    </recommendedName>
</protein>
<dbReference type="Proteomes" id="UP000199627">
    <property type="component" value="Unassembled WGS sequence"/>
</dbReference>
<accession>A0A1H1ED87</accession>
<keyword evidence="1" id="KW-1133">Transmembrane helix</keyword>
<evidence type="ECO:0000256" key="1">
    <source>
        <dbReference type="SAM" id="Phobius"/>
    </source>
</evidence>
<gene>
    <name evidence="2" type="ORF">SAMN05421664_2900</name>
</gene>
<name>A0A1H1ED87_9FLAO</name>